<evidence type="ECO:0000256" key="1">
    <source>
        <dbReference type="SAM" id="MobiDB-lite"/>
    </source>
</evidence>
<feature type="compositionally biased region" description="Acidic residues" evidence="1">
    <location>
        <begin position="23"/>
        <end position="54"/>
    </location>
</feature>
<dbReference type="Proteomes" id="UP000735302">
    <property type="component" value="Unassembled WGS sequence"/>
</dbReference>
<evidence type="ECO:0000313" key="2">
    <source>
        <dbReference type="EMBL" id="GFN95439.1"/>
    </source>
</evidence>
<organism evidence="2 3">
    <name type="scientific">Plakobranchus ocellatus</name>
    <dbReference type="NCBI Taxonomy" id="259542"/>
    <lineage>
        <taxon>Eukaryota</taxon>
        <taxon>Metazoa</taxon>
        <taxon>Spiralia</taxon>
        <taxon>Lophotrochozoa</taxon>
        <taxon>Mollusca</taxon>
        <taxon>Gastropoda</taxon>
        <taxon>Heterobranchia</taxon>
        <taxon>Euthyneura</taxon>
        <taxon>Panpulmonata</taxon>
        <taxon>Sacoglossa</taxon>
        <taxon>Placobranchoidea</taxon>
        <taxon>Plakobranchidae</taxon>
        <taxon>Plakobranchus</taxon>
    </lineage>
</organism>
<sequence length="141" mass="15926">MTSLKAADVLEFIEKDEEVEEWLSAEWSEEEGPDSDLDLVESDVDERESSESESETAAGRDAGPTTLVPDFKPEREPVLHLPDCHTRAGLRKFLRPVDFLKLFFTPCLVARLCEFTNKCAHSVGVEKMKGGRMWTRMSFTG</sequence>
<dbReference type="AlphaFoldDB" id="A0AAV3ZLJ5"/>
<reference evidence="2 3" key="1">
    <citation type="journal article" date="2021" name="Elife">
        <title>Chloroplast acquisition without the gene transfer in kleptoplastic sea slugs, Plakobranchus ocellatus.</title>
        <authorList>
            <person name="Maeda T."/>
            <person name="Takahashi S."/>
            <person name="Yoshida T."/>
            <person name="Shimamura S."/>
            <person name="Takaki Y."/>
            <person name="Nagai Y."/>
            <person name="Toyoda A."/>
            <person name="Suzuki Y."/>
            <person name="Arimoto A."/>
            <person name="Ishii H."/>
            <person name="Satoh N."/>
            <person name="Nishiyama T."/>
            <person name="Hasebe M."/>
            <person name="Maruyama T."/>
            <person name="Minagawa J."/>
            <person name="Obokata J."/>
            <person name="Shigenobu S."/>
        </authorList>
    </citation>
    <scope>NUCLEOTIDE SEQUENCE [LARGE SCALE GENOMIC DNA]</scope>
</reference>
<feature type="region of interest" description="Disordered" evidence="1">
    <location>
        <begin position="23"/>
        <end position="74"/>
    </location>
</feature>
<keyword evidence="3" id="KW-1185">Reference proteome</keyword>
<proteinExistence type="predicted"/>
<comment type="caution">
    <text evidence="2">The sequence shown here is derived from an EMBL/GenBank/DDBJ whole genome shotgun (WGS) entry which is preliminary data.</text>
</comment>
<gene>
    <name evidence="2" type="ORF">PoB_002194500</name>
</gene>
<protein>
    <submittedName>
        <fullName evidence="2">Uncharacterized protein</fullName>
    </submittedName>
</protein>
<dbReference type="EMBL" id="BLXT01002510">
    <property type="protein sequence ID" value="GFN95439.1"/>
    <property type="molecule type" value="Genomic_DNA"/>
</dbReference>
<accession>A0AAV3ZLJ5</accession>
<name>A0AAV3ZLJ5_9GAST</name>
<evidence type="ECO:0000313" key="3">
    <source>
        <dbReference type="Proteomes" id="UP000735302"/>
    </source>
</evidence>